<proteinExistence type="predicted"/>
<dbReference type="Gene3D" id="3.30.420.10">
    <property type="entry name" value="Ribonuclease H-like superfamily/Ribonuclease H"/>
    <property type="match status" value="2"/>
</dbReference>
<sequence>MPRHRIRAHYEQLSEFERGRIIVLKEAGWMRSLEDADKNGADKVRFQRHDGSGQPRATTDREGRLIVRSAISTPDSLLSTIKLATHTRVSTMTIHRRQIERNLPSYRPLRHLPLTPAHCQARLLWCLVRLGWNHADWGHIVFSDESRFQMCPDNHRRRVWRRPGQREDPAFTLARPTGPQPGVTVWGAISFDSRTPLVVIRDTLTQDNARPHTAHVAMNCHTAYQILPWPARLPDLSPIEHVWNMMGRRLYLPGQVDDLVRQLEQIWKEMQQETIRVFYHSMSRRVAACIRYRGGSLSSLLCNYVALK</sequence>
<name>A0A8X6RUZ4_TRICX</name>
<comment type="caution">
    <text evidence="2">The sequence shown here is derived from an EMBL/GenBank/DDBJ whole genome shotgun (WGS) entry which is preliminary data.</text>
</comment>
<dbReference type="Proteomes" id="UP000887159">
    <property type="component" value="Unassembled WGS sequence"/>
</dbReference>
<dbReference type="InterPro" id="IPR036397">
    <property type="entry name" value="RNaseH_sf"/>
</dbReference>
<dbReference type="PANTHER" id="PTHR23022">
    <property type="entry name" value="TRANSPOSABLE ELEMENT-RELATED"/>
    <property type="match status" value="1"/>
</dbReference>
<dbReference type="EMBL" id="BMAU01021225">
    <property type="protein sequence ID" value="GFY01091.1"/>
    <property type="molecule type" value="Genomic_DNA"/>
</dbReference>
<feature type="compositionally biased region" description="Basic and acidic residues" evidence="1">
    <location>
        <begin position="41"/>
        <end position="51"/>
    </location>
</feature>
<dbReference type="InterPro" id="IPR052338">
    <property type="entry name" value="Transposase_5"/>
</dbReference>
<reference evidence="2" key="1">
    <citation type="submission" date="2020-08" db="EMBL/GenBank/DDBJ databases">
        <title>Multicomponent nature underlies the extraordinary mechanical properties of spider dragline silk.</title>
        <authorList>
            <person name="Kono N."/>
            <person name="Nakamura H."/>
            <person name="Mori M."/>
            <person name="Yoshida Y."/>
            <person name="Ohtoshi R."/>
            <person name="Malay A.D."/>
            <person name="Moran D.A.P."/>
            <person name="Tomita M."/>
            <person name="Numata K."/>
            <person name="Arakawa K."/>
        </authorList>
    </citation>
    <scope>NUCLEOTIDE SEQUENCE</scope>
</reference>
<accession>A0A8X6RUZ4</accession>
<organism evidence="2 3">
    <name type="scientific">Trichonephila clavipes</name>
    <name type="common">Golden silk orbweaver</name>
    <name type="synonym">Nephila clavipes</name>
    <dbReference type="NCBI Taxonomy" id="2585209"/>
    <lineage>
        <taxon>Eukaryota</taxon>
        <taxon>Metazoa</taxon>
        <taxon>Ecdysozoa</taxon>
        <taxon>Arthropoda</taxon>
        <taxon>Chelicerata</taxon>
        <taxon>Arachnida</taxon>
        <taxon>Araneae</taxon>
        <taxon>Araneomorphae</taxon>
        <taxon>Entelegynae</taxon>
        <taxon>Araneoidea</taxon>
        <taxon>Nephilidae</taxon>
        <taxon>Trichonephila</taxon>
    </lineage>
</organism>
<evidence type="ECO:0000313" key="2">
    <source>
        <dbReference type="EMBL" id="GFY01091.1"/>
    </source>
</evidence>
<gene>
    <name evidence="2" type="ORF">TNCV_5075581</name>
</gene>
<feature type="region of interest" description="Disordered" evidence="1">
    <location>
        <begin position="41"/>
        <end position="62"/>
    </location>
</feature>
<evidence type="ECO:0000256" key="1">
    <source>
        <dbReference type="SAM" id="MobiDB-lite"/>
    </source>
</evidence>
<protein>
    <submittedName>
        <fullName evidence="2">Transposable element Tcb2 transposase</fullName>
    </submittedName>
</protein>
<dbReference type="PANTHER" id="PTHR23022:SF135">
    <property type="entry name" value="SI:DKEY-77F5.3"/>
    <property type="match status" value="1"/>
</dbReference>
<dbReference type="AlphaFoldDB" id="A0A8X6RUZ4"/>
<keyword evidence="3" id="KW-1185">Reference proteome</keyword>
<dbReference type="GO" id="GO:0003676">
    <property type="term" value="F:nucleic acid binding"/>
    <property type="evidence" value="ECO:0007669"/>
    <property type="project" value="InterPro"/>
</dbReference>
<evidence type="ECO:0000313" key="3">
    <source>
        <dbReference type="Proteomes" id="UP000887159"/>
    </source>
</evidence>